<dbReference type="PANTHER" id="PTHR43542:SF1">
    <property type="entry name" value="METHYLTRANSFERASE"/>
    <property type="match status" value="1"/>
</dbReference>
<dbReference type="PROSITE" id="PS00092">
    <property type="entry name" value="N6_MTASE"/>
    <property type="match status" value="1"/>
</dbReference>
<feature type="compositionally biased region" description="Basic and acidic residues" evidence="3">
    <location>
        <begin position="172"/>
        <end position="185"/>
    </location>
</feature>
<evidence type="ECO:0000256" key="1">
    <source>
        <dbReference type="ARBA" id="ARBA00022603"/>
    </source>
</evidence>
<dbReference type="RefSeq" id="WP_193927848.1">
    <property type="nucleotide sequence ID" value="NZ_JADEYC010000012.1"/>
</dbReference>
<evidence type="ECO:0000256" key="2">
    <source>
        <dbReference type="ARBA" id="ARBA00022679"/>
    </source>
</evidence>
<evidence type="ECO:0000313" key="5">
    <source>
        <dbReference type="Proteomes" id="UP000598360"/>
    </source>
</evidence>
<evidence type="ECO:0000313" key="4">
    <source>
        <dbReference type="EMBL" id="MBE9374413.1"/>
    </source>
</evidence>
<dbReference type="PANTHER" id="PTHR43542">
    <property type="entry name" value="METHYLTRANSFERASE"/>
    <property type="match status" value="1"/>
</dbReference>
<dbReference type="Gene3D" id="3.40.50.150">
    <property type="entry name" value="Vaccinia Virus protein VP39"/>
    <property type="match status" value="1"/>
</dbReference>
<dbReference type="Pfam" id="PF03602">
    <property type="entry name" value="Cons_hypoth95"/>
    <property type="match status" value="1"/>
</dbReference>
<proteinExistence type="predicted"/>
<reference evidence="4" key="1">
    <citation type="submission" date="2020-10" db="EMBL/GenBank/DDBJ databases">
        <title>Diversity and distribution of actinomycetes associated with coral in the coast of Hainan.</title>
        <authorList>
            <person name="Li F."/>
        </authorList>
    </citation>
    <scope>NUCLEOTIDE SEQUENCE</scope>
    <source>
        <strain evidence="4">HNM0983</strain>
    </source>
</reference>
<dbReference type="CDD" id="cd02440">
    <property type="entry name" value="AdoMet_MTases"/>
    <property type="match status" value="1"/>
</dbReference>
<evidence type="ECO:0000256" key="3">
    <source>
        <dbReference type="SAM" id="MobiDB-lite"/>
    </source>
</evidence>
<accession>A0A929BA92</accession>
<dbReference type="SUPFAM" id="SSF53335">
    <property type="entry name" value="S-adenosyl-L-methionine-dependent methyltransferases"/>
    <property type="match status" value="1"/>
</dbReference>
<dbReference type="EC" id="2.1.1.171" evidence="4"/>
<dbReference type="InterPro" id="IPR002052">
    <property type="entry name" value="DNA_methylase_N6_adenine_CS"/>
</dbReference>
<dbReference type="InterPro" id="IPR004398">
    <property type="entry name" value="RNA_MeTrfase_RsmD"/>
</dbReference>
<dbReference type="NCBIfam" id="TIGR00095">
    <property type="entry name" value="16S rRNA (guanine(966)-N(2))-methyltransferase RsmD"/>
    <property type="match status" value="1"/>
</dbReference>
<sequence>MTRIVAGTAGGRRIEVPQRGTRPTSDRVREALFSSLESTVQLAGARVLDLYAGSGALGLEALSRGAARAVFVESDRRAAGLLRKNVTALGLPGAAVLQVTARTALAEAPDEPCDVVLCDPPYDVPGAELAQVLELLVRNGWTAPGTLVVVERSARGEPPDWPEPLRPLRSRRYGETEVHRAEHGD</sequence>
<keyword evidence="1 4" id="KW-0489">Methyltransferase</keyword>
<comment type="caution">
    <text evidence="4">The sequence shown here is derived from an EMBL/GenBank/DDBJ whole genome shotgun (WGS) entry which is preliminary data.</text>
</comment>
<gene>
    <name evidence="4" type="primary">rsmD</name>
    <name evidence="4" type="ORF">IQ251_08110</name>
</gene>
<dbReference type="InterPro" id="IPR029063">
    <property type="entry name" value="SAM-dependent_MTases_sf"/>
</dbReference>
<dbReference type="Proteomes" id="UP000598360">
    <property type="component" value="Unassembled WGS sequence"/>
</dbReference>
<protein>
    <submittedName>
        <fullName evidence="4">16S rRNA (Guanine(966)-N(2))-methyltransferase RsmD</fullName>
        <ecNumber evidence="4">2.1.1.171</ecNumber>
    </submittedName>
</protein>
<organism evidence="4 5">
    <name type="scientific">Saccharopolyspora montiporae</name>
    <dbReference type="NCBI Taxonomy" id="2781240"/>
    <lineage>
        <taxon>Bacteria</taxon>
        <taxon>Bacillati</taxon>
        <taxon>Actinomycetota</taxon>
        <taxon>Actinomycetes</taxon>
        <taxon>Pseudonocardiales</taxon>
        <taxon>Pseudonocardiaceae</taxon>
        <taxon>Saccharopolyspora</taxon>
    </lineage>
</organism>
<keyword evidence="5" id="KW-1185">Reference proteome</keyword>
<dbReference type="GO" id="GO:0052913">
    <property type="term" value="F:16S rRNA (guanine(966)-N(2))-methyltransferase activity"/>
    <property type="evidence" value="ECO:0007669"/>
    <property type="project" value="UniProtKB-EC"/>
</dbReference>
<name>A0A929BA92_9PSEU</name>
<dbReference type="PIRSF" id="PIRSF004553">
    <property type="entry name" value="CHP00095"/>
    <property type="match status" value="1"/>
</dbReference>
<dbReference type="EMBL" id="JADEYC010000012">
    <property type="protein sequence ID" value="MBE9374413.1"/>
    <property type="molecule type" value="Genomic_DNA"/>
</dbReference>
<feature type="region of interest" description="Disordered" evidence="3">
    <location>
        <begin position="154"/>
        <end position="185"/>
    </location>
</feature>
<keyword evidence="2 4" id="KW-0808">Transferase</keyword>
<dbReference type="AlphaFoldDB" id="A0A929BA92"/>
<dbReference type="GO" id="GO:0003676">
    <property type="term" value="F:nucleic acid binding"/>
    <property type="evidence" value="ECO:0007669"/>
    <property type="project" value="InterPro"/>
</dbReference>